<dbReference type="AlphaFoldDB" id="A0A941ER02"/>
<evidence type="ECO:0000313" key="1">
    <source>
        <dbReference type="EMBL" id="MBR7835771.1"/>
    </source>
</evidence>
<dbReference type="InterPro" id="IPR029058">
    <property type="entry name" value="AB_hydrolase_fold"/>
</dbReference>
<protein>
    <submittedName>
        <fullName evidence="1">Alpha/beta hydrolase fold domain-containing protein</fullName>
    </submittedName>
</protein>
<feature type="non-terminal residue" evidence="1">
    <location>
        <position position="1"/>
    </location>
</feature>
<dbReference type="GO" id="GO:0016787">
    <property type="term" value="F:hydrolase activity"/>
    <property type="evidence" value="ECO:0007669"/>
    <property type="project" value="UniProtKB-KW"/>
</dbReference>
<sequence>LHHLPPTAVMLSEYDDLRASGDLLIRQLQESDVPVRSHLAAGMLHGHLNRNASLKEVDRSLDFFAEVLRG</sequence>
<dbReference type="Proteomes" id="UP000675781">
    <property type="component" value="Unassembled WGS sequence"/>
</dbReference>
<proteinExistence type="predicted"/>
<keyword evidence="1" id="KW-0378">Hydrolase</keyword>
<gene>
    <name evidence="1" type="ORF">KDL01_21035</name>
</gene>
<dbReference type="EMBL" id="JAGSOG010000109">
    <property type="protein sequence ID" value="MBR7835771.1"/>
    <property type="molecule type" value="Genomic_DNA"/>
</dbReference>
<keyword evidence="2" id="KW-1185">Reference proteome</keyword>
<dbReference type="Gene3D" id="3.40.50.1820">
    <property type="entry name" value="alpha/beta hydrolase"/>
    <property type="match status" value="1"/>
</dbReference>
<reference evidence="1" key="1">
    <citation type="submission" date="2021-04" db="EMBL/GenBank/DDBJ databases">
        <title>Genome based classification of Actinospica acidithermotolerans sp. nov., an actinobacterium isolated from an Indonesian hot spring.</title>
        <authorList>
            <person name="Kusuma A.B."/>
            <person name="Putra K.E."/>
            <person name="Nafisah S."/>
            <person name="Loh J."/>
            <person name="Nouioui I."/>
            <person name="Goodfellow M."/>
        </authorList>
    </citation>
    <scope>NUCLEOTIDE SEQUENCE</scope>
    <source>
        <strain evidence="1">CSCA 57</strain>
    </source>
</reference>
<accession>A0A941ER02</accession>
<organism evidence="1 2">
    <name type="scientific">Actinospica durhamensis</name>
    <dbReference type="NCBI Taxonomy" id="1508375"/>
    <lineage>
        <taxon>Bacteria</taxon>
        <taxon>Bacillati</taxon>
        <taxon>Actinomycetota</taxon>
        <taxon>Actinomycetes</taxon>
        <taxon>Catenulisporales</taxon>
        <taxon>Actinospicaceae</taxon>
        <taxon>Actinospica</taxon>
    </lineage>
</organism>
<evidence type="ECO:0000313" key="2">
    <source>
        <dbReference type="Proteomes" id="UP000675781"/>
    </source>
</evidence>
<name>A0A941ER02_9ACTN</name>
<comment type="caution">
    <text evidence="1">The sequence shown here is derived from an EMBL/GenBank/DDBJ whole genome shotgun (WGS) entry which is preliminary data.</text>
</comment>
<dbReference type="SUPFAM" id="SSF53474">
    <property type="entry name" value="alpha/beta-Hydrolases"/>
    <property type="match status" value="1"/>
</dbReference>